<accession>A0A835S8K3</accession>
<comment type="caution">
    <text evidence="2">The sequence shown here is derived from an EMBL/GenBank/DDBJ whole genome shotgun (WGS) entry which is preliminary data.</text>
</comment>
<evidence type="ECO:0008006" key="4">
    <source>
        <dbReference type="Google" id="ProtNLM"/>
    </source>
</evidence>
<protein>
    <recommendedName>
        <fullName evidence="4">Nucleotide-diphospho-sugar transferase domain-containing protein</fullName>
    </recommendedName>
</protein>
<proteinExistence type="predicted"/>
<dbReference type="AlphaFoldDB" id="A0A835S8K3"/>
<reference evidence="2" key="1">
    <citation type="journal article" date="2020" name="bioRxiv">
        <title>Comparative genomics of Chlamydomonas.</title>
        <authorList>
            <person name="Craig R.J."/>
            <person name="Hasan A.R."/>
            <person name="Ness R.W."/>
            <person name="Keightley P.D."/>
        </authorList>
    </citation>
    <scope>NUCLEOTIDE SEQUENCE</scope>
    <source>
        <strain evidence="2">SAG 7.73</strain>
    </source>
</reference>
<name>A0A835S8K3_CHLIN</name>
<gene>
    <name evidence="2" type="ORF">HXX76_016129</name>
</gene>
<evidence type="ECO:0000256" key="1">
    <source>
        <dbReference type="SAM" id="MobiDB-lite"/>
    </source>
</evidence>
<feature type="compositionally biased region" description="Gly residues" evidence="1">
    <location>
        <begin position="11"/>
        <end position="25"/>
    </location>
</feature>
<keyword evidence="3" id="KW-1185">Reference proteome</keyword>
<evidence type="ECO:0000313" key="3">
    <source>
        <dbReference type="Proteomes" id="UP000650467"/>
    </source>
</evidence>
<feature type="region of interest" description="Disordered" evidence="1">
    <location>
        <begin position="1"/>
        <end position="30"/>
    </location>
</feature>
<organism evidence="2 3">
    <name type="scientific">Chlamydomonas incerta</name>
    <dbReference type="NCBI Taxonomy" id="51695"/>
    <lineage>
        <taxon>Eukaryota</taxon>
        <taxon>Viridiplantae</taxon>
        <taxon>Chlorophyta</taxon>
        <taxon>core chlorophytes</taxon>
        <taxon>Chlorophyceae</taxon>
        <taxon>CS clade</taxon>
        <taxon>Chlamydomonadales</taxon>
        <taxon>Chlamydomonadaceae</taxon>
        <taxon>Chlamydomonas</taxon>
    </lineage>
</organism>
<feature type="compositionally biased region" description="Low complexity" evidence="1">
    <location>
        <begin position="525"/>
        <end position="539"/>
    </location>
</feature>
<feature type="region of interest" description="Disordered" evidence="1">
    <location>
        <begin position="507"/>
        <end position="554"/>
    </location>
</feature>
<sequence>MQKDGKAVAVDGGGGGGGGPGGAGPAGAASAAKGPSAAAAAVSQGPLVPLVQVDERLPYEAKLVAGTALFPIPVAQGQPQSTSSGAQARLALSDIALVLVSSRSEAAAKWVTGQRFWRKSGVDIIVLASNVTVGNEWPENAAKGGREAWIRAKGGDDAEVAATAAVEAAAFLRASGGTAPKWLFVTQAHSVVNLLALRDALAELDPSEPHAVTDALFCERRGGGAAAQQRRLRNSAPAPAGAAGTCAPCHHGDSTSPSECAKINPAGGVALSWGLLAACRPFADTAAAQDLLYAATALGSSTDTAYPAAHAAVAAHSGGSGGLWGGGGGANAEAPHPPTAPHSVGAGLSTLSRVLWIFGVPVMPAWGEEPRVAISAAAAAAAAASAGNGNANSNTHWVVKGGRFKRMNALAGQPKPNGSSNVTDVATLAAAVAGGSCSSAGCLNALYRTVVPTAPTAALGAGPAVAATVVTSALSAPAAGSAAGSQLTQLYEALAAAWEKAAVARKTAPASKDAGAKEGKKAARSADASAKASAASAEAPTRCPQPGPLQPGERWEDGVLLVQVDTRAPAEPKPDPFALGPNYVMPPYPPWPDFDAGIKYGPVFLGESPKVGFYPAPGQYTYTADPKQHTYYTGTATMNRLVAEGLGMSFRRVTWPVADPNERYGTWTKNDFFMKLMQYVLYEQCGLAAPAGGAKASRLQAAHLDIIRQILPPGGLRLLIFLDGDVYIRDPQLFHKQLAAFHDDPAAWLAFSEEPNQRNAYAVVSPQYVNTGLQVLRPSPELLRYYQAVWDSPYTLNRTDLLWGWPHEQGCHNLLTYQGQQLLQDHIRRWPFMDYNTPGGRVARHAWGIRDQWWPILAEDMVAVSVWNFHQRHAGAVYVPTPAWS</sequence>
<dbReference type="Proteomes" id="UP000650467">
    <property type="component" value="Unassembled WGS sequence"/>
</dbReference>
<evidence type="ECO:0000313" key="2">
    <source>
        <dbReference type="EMBL" id="KAG2422304.1"/>
    </source>
</evidence>
<dbReference type="EMBL" id="JAEHOC010000116">
    <property type="protein sequence ID" value="KAG2422304.1"/>
    <property type="molecule type" value="Genomic_DNA"/>
</dbReference>